<gene>
    <name evidence="3" type="ORF">JOF56_009445</name>
</gene>
<dbReference type="Gene3D" id="6.10.250.3100">
    <property type="match status" value="1"/>
</dbReference>
<keyword evidence="4" id="KW-1185">Reference proteome</keyword>
<organism evidence="3 4">
    <name type="scientific">Kibdelosporangium banguiense</name>
    <dbReference type="NCBI Taxonomy" id="1365924"/>
    <lineage>
        <taxon>Bacteria</taxon>
        <taxon>Bacillati</taxon>
        <taxon>Actinomycetota</taxon>
        <taxon>Actinomycetes</taxon>
        <taxon>Pseudonocardiales</taxon>
        <taxon>Pseudonocardiaceae</taxon>
        <taxon>Kibdelosporangium</taxon>
    </lineage>
</organism>
<accession>A0ABS4TYP1</accession>
<protein>
    <submittedName>
        <fullName evidence="3">Methylation protein EvaC</fullName>
    </submittedName>
</protein>
<evidence type="ECO:0000259" key="1">
    <source>
        <dbReference type="Pfam" id="PF08421"/>
    </source>
</evidence>
<evidence type="ECO:0000313" key="3">
    <source>
        <dbReference type="EMBL" id="MBP2329060.1"/>
    </source>
</evidence>
<dbReference type="Pfam" id="PF08421">
    <property type="entry name" value="Methyltransf_13"/>
    <property type="match status" value="1"/>
</dbReference>
<feature type="domain" description="Methyltransferase putative zinc binding" evidence="1">
    <location>
        <begin position="7"/>
        <end position="67"/>
    </location>
</feature>
<evidence type="ECO:0000259" key="2">
    <source>
        <dbReference type="Pfam" id="PF08484"/>
    </source>
</evidence>
<dbReference type="Pfam" id="PF08484">
    <property type="entry name" value="Methyltransf_14"/>
    <property type="match status" value="1"/>
</dbReference>
<dbReference type="InterPro" id="IPR013691">
    <property type="entry name" value="MeTrfase_14"/>
</dbReference>
<dbReference type="Gene3D" id="6.20.50.110">
    <property type="entry name" value="Methyltransferase, zinc-binding domain"/>
    <property type="match status" value="1"/>
</dbReference>
<reference evidence="3 4" key="1">
    <citation type="submission" date="2021-03" db="EMBL/GenBank/DDBJ databases">
        <title>Sequencing the genomes of 1000 actinobacteria strains.</title>
        <authorList>
            <person name="Klenk H.-P."/>
        </authorList>
    </citation>
    <scope>NUCLEOTIDE SEQUENCE [LARGE SCALE GENOMIC DNA]</scope>
    <source>
        <strain evidence="3 4">DSM 46670</strain>
    </source>
</reference>
<dbReference type="CDD" id="cd02440">
    <property type="entry name" value="AdoMet_MTases"/>
    <property type="match status" value="1"/>
</dbReference>
<comment type="caution">
    <text evidence="3">The sequence shown here is derived from an EMBL/GenBank/DDBJ whole genome shotgun (WGS) entry which is preliminary data.</text>
</comment>
<sequence>MSNSSQCRVCGGTVTEFFDFGRQPLSDAFHKPDADFEQEFFFRLAVGLCDTCTMVQLMEEVPRDRMFNEEYPYFSSGSAYMRTHFESLAKHLLSAELTGDDPFVVEMGCNDGVMLKTIADAGVRHLGVEPSGSVADVAAAKGVRVRKSFFEESTAREILAEEGPADVIYAANTLCHIPYMDSILTGVATLLRPTGVFVFEDPYLGEIVARTSFDQIYDEHFYFFTLRSVQEMASRHGLELVDAERLTVHGGEVRYTLAPKGSRTPTDAMKALLAEEEAAGLTKIETLRGFGAKVEKNRDDLLELLRTAKAEGKRVVAYGATAKSATVTNLAGIGPDLVEFVCDSTPAKQGRVTPGTHIPVVESAEFANPYPDYVLLFAWNHAEEIMAKEQAFADAGGKWILYVPDVRLV</sequence>
<evidence type="ECO:0000313" key="4">
    <source>
        <dbReference type="Proteomes" id="UP001519332"/>
    </source>
</evidence>
<feature type="domain" description="C-methyltransferase" evidence="2">
    <location>
        <begin position="248"/>
        <end position="404"/>
    </location>
</feature>
<dbReference type="InterPro" id="IPR029063">
    <property type="entry name" value="SAM-dependent_MTases_sf"/>
</dbReference>
<dbReference type="Pfam" id="PF13489">
    <property type="entry name" value="Methyltransf_23"/>
    <property type="match status" value="1"/>
</dbReference>
<dbReference type="InterPro" id="IPR038576">
    <property type="entry name" value="Methyltransf_Zn-bd_dom_put_sf"/>
</dbReference>
<name>A0ABS4TYP1_9PSEU</name>
<dbReference type="EMBL" id="JAGINW010000001">
    <property type="protein sequence ID" value="MBP2329060.1"/>
    <property type="molecule type" value="Genomic_DNA"/>
</dbReference>
<dbReference type="InterPro" id="IPR013630">
    <property type="entry name" value="Methyltransf_Zn-bd_dom_put"/>
</dbReference>
<dbReference type="Gene3D" id="3.40.50.720">
    <property type="entry name" value="NAD(P)-binding Rossmann-like Domain"/>
    <property type="match status" value="1"/>
</dbReference>
<dbReference type="SUPFAM" id="SSF53335">
    <property type="entry name" value="S-adenosyl-L-methionine-dependent methyltransferases"/>
    <property type="match status" value="1"/>
</dbReference>
<dbReference type="PANTHER" id="PTHR43861:SF5">
    <property type="entry name" value="BLL5978 PROTEIN"/>
    <property type="match status" value="1"/>
</dbReference>
<dbReference type="PANTHER" id="PTHR43861">
    <property type="entry name" value="TRANS-ACONITATE 2-METHYLTRANSFERASE-RELATED"/>
    <property type="match status" value="1"/>
</dbReference>
<dbReference type="Gene3D" id="3.40.50.150">
    <property type="entry name" value="Vaccinia Virus protein VP39"/>
    <property type="match status" value="1"/>
</dbReference>
<dbReference type="RefSeq" id="WP_209645927.1">
    <property type="nucleotide sequence ID" value="NZ_JAGINW010000001.1"/>
</dbReference>
<proteinExistence type="predicted"/>
<dbReference type="Proteomes" id="UP001519332">
    <property type="component" value="Unassembled WGS sequence"/>
</dbReference>